<protein>
    <submittedName>
        <fullName evidence="3">Uncharacterized protein</fullName>
    </submittedName>
</protein>
<reference evidence="3 4" key="1">
    <citation type="submission" date="2018-10" db="EMBL/GenBank/DDBJ databases">
        <title>Genomic Encyclopedia of Archaeal and Bacterial Type Strains, Phase II (KMG-II): from individual species to whole genera.</title>
        <authorList>
            <person name="Goeker M."/>
        </authorList>
    </citation>
    <scope>NUCLEOTIDE SEQUENCE [LARGE SCALE GENOMIC DNA]</scope>
    <source>
        <strain evidence="3 4">DSM 19839</strain>
    </source>
</reference>
<comment type="caution">
    <text evidence="3">The sequence shown here is derived from an EMBL/GenBank/DDBJ whole genome shotgun (WGS) entry which is preliminary data.</text>
</comment>
<proteinExistence type="predicted"/>
<accession>A0A495NZI4</accession>
<keyword evidence="2" id="KW-0812">Transmembrane</keyword>
<feature type="transmembrane region" description="Helical" evidence="2">
    <location>
        <begin position="153"/>
        <end position="171"/>
    </location>
</feature>
<evidence type="ECO:0000313" key="4">
    <source>
        <dbReference type="Proteomes" id="UP000276282"/>
    </source>
</evidence>
<keyword evidence="2" id="KW-0472">Membrane</keyword>
<keyword evidence="1" id="KW-0175">Coiled coil</keyword>
<dbReference type="OrthoDB" id="1490621at2"/>
<gene>
    <name evidence="3" type="ORF">BC962_3235</name>
</gene>
<name>A0A495NZI4_9FLAO</name>
<sequence>MSKYYSLNDIKNDFGIENDDIAAIKKEIKNIIKDIHPDKNNGSFKNKLDELNYQKSISALEFLDSEFRIISVNELNNLAVQTEKKISKKEQKKEFKKLDNKISGYIKNYKRSHLFPKISSTALTIIISFLWLFPSTLEDHPVLSIYFTPKNSSFTILWGFALIMTILYWLLLKTDEQRMEDATKRLNLESVQNNLFRRFLDMEGYSAKRKKKSYIIFSKDDLINYLNSLNIYNLENPRYRRHLNIFNKAIYILVSRKKLIDIELAQNLTNIIMERAFSKSIISIEDSKNISESYRFELPEEKSDN</sequence>
<evidence type="ECO:0000256" key="2">
    <source>
        <dbReference type="SAM" id="Phobius"/>
    </source>
</evidence>
<keyword evidence="2" id="KW-1133">Transmembrane helix</keyword>
<dbReference type="RefSeq" id="WP_121347036.1">
    <property type="nucleotide sequence ID" value="NZ_RBLG01000008.1"/>
</dbReference>
<evidence type="ECO:0000313" key="3">
    <source>
        <dbReference type="EMBL" id="RKS42568.1"/>
    </source>
</evidence>
<keyword evidence="4" id="KW-1185">Reference proteome</keyword>
<dbReference type="Proteomes" id="UP000276282">
    <property type="component" value="Unassembled WGS sequence"/>
</dbReference>
<feature type="coiled-coil region" evidence="1">
    <location>
        <begin position="72"/>
        <end position="108"/>
    </location>
</feature>
<organism evidence="3 4">
    <name type="scientific">Gillisia mitskevichiae</name>
    <dbReference type="NCBI Taxonomy" id="270921"/>
    <lineage>
        <taxon>Bacteria</taxon>
        <taxon>Pseudomonadati</taxon>
        <taxon>Bacteroidota</taxon>
        <taxon>Flavobacteriia</taxon>
        <taxon>Flavobacteriales</taxon>
        <taxon>Flavobacteriaceae</taxon>
        <taxon>Gillisia</taxon>
    </lineage>
</organism>
<dbReference type="EMBL" id="RBLG01000008">
    <property type="protein sequence ID" value="RKS42568.1"/>
    <property type="molecule type" value="Genomic_DNA"/>
</dbReference>
<feature type="transmembrane region" description="Helical" evidence="2">
    <location>
        <begin position="114"/>
        <end position="133"/>
    </location>
</feature>
<dbReference type="AlphaFoldDB" id="A0A495NZI4"/>
<evidence type="ECO:0000256" key="1">
    <source>
        <dbReference type="SAM" id="Coils"/>
    </source>
</evidence>